<reference evidence="3 4" key="1">
    <citation type="submission" date="2018-11" db="EMBL/GenBank/DDBJ databases">
        <title>Sequencing the genomes of 1000 actinobacteria strains.</title>
        <authorList>
            <person name="Klenk H.-P."/>
        </authorList>
    </citation>
    <scope>NUCLEOTIDE SEQUENCE [LARGE SCALE GENOMIC DNA]</scope>
    <source>
        <strain evidence="3 4">DSM 44231</strain>
    </source>
</reference>
<keyword evidence="2" id="KW-0472">Membrane</keyword>
<keyword evidence="4" id="KW-1185">Reference proteome</keyword>
<sequence>MPLLLTLVRHPPRDADRPLLRIRPSPRNAHHGARTDHDGDLVKPSNPRQILLGLLVGLVLTLALHAGAFLVVARLLPDSPWQMPAVLLALYLLGYLAQRGIGQLTDTEDTDMPWSVWIRPWRWSWMKETLNRLL</sequence>
<evidence type="ECO:0000313" key="3">
    <source>
        <dbReference type="EMBL" id="ROP41869.1"/>
    </source>
</evidence>
<evidence type="ECO:0000256" key="2">
    <source>
        <dbReference type="SAM" id="Phobius"/>
    </source>
</evidence>
<comment type="caution">
    <text evidence="3">The sequence shown here is derived from an EMBL/GenBank/DDBJ whole genome shotgun (WGS) entry which is preliminary data.</text>
</comment>
<accession>A0A3N1HH73</accession>
<feature type="transmembrane region" description="Helical" evidence="2">
    <location>
        <begin position="79"/>
        <end position="97"/>
    </location>
</feature>
<dbReference type="AlphaFoldDB" id="A0A3N1HH73"/>
<keyword evidence="2" id="KW-0812">Transmembrane</keyword>
<keyword evidence="2" id="KW-1133">Transmembrane helix</keyword>
<gene>
    <name evidence="3" type="ORF">EDD40_7338</name>
</gene>
<name>A0A3N1HH73_9PSEU</name>
<protein>
    <submittedName>
        <fullName evidence="3">Uncharacterized protein</fullName>
    </submittedName>
</protein>
<dbReference type="EMBL" id="RJKM01000001">
    <property type="protein sequence ID" value="ROP41869.1"/>
    <property type="molecule type" value="Genomic_DNA"/>
</dbReference>
<proteinExistence type="predicted"/>
<evidence type="ECO:0000256" key="1">
    <source>
        <dbReference type="SAM" id="MobiDB-lite"/>
    </source>
</evidence>
<organism evidence="3 4">
    <name type="scientific">Saccharothrix texasensis</name>
    <dbReference type="NCBI Taxonomy" id="103734"/>
    <lineage>
        <taxon>Bacteria</taxon>
        <taxon>Bacillati</taxon>
        <taxon>Actinomycetota</taxon>
        <taxon>Actinomycetes</taxon>
        <taxon>Pseudonocardiales</taxon>
        <taxon>Pseudonocardiaceae</taxon>
        <taxon>Saccharothrix</taxon>
    </lineage>
</organism>
<dbReference type="Proteomes" id="UP000268727">
    <property type="component" value="Unassembled WGS sequence"/>
</dbReference>
<feature type="region of interest" description="Disordered" evidence="1">
    <location>
        <begin position="15"/>
        <end position="42"/>
    </location>
</feature>
<feature type="transmembrane region" description="Helical" evidence="2">
    <location>
        <begin position="50"/>
        <end position="73"/>
    </location>
</feature>
<evidence type="ECO:0000313" key="4">
    <source>
        <dbReference type="Proteomes" id="UP000268727"/>
    </source>
</evidence>